<dbReference type="EMBL" id="SRRH01000410">
    <property type="protein sequence ID" value="KAG6289402.1"/>
    <property type="molecule type" value="Genomic_DNA"/>
</dbReference>
<sequence>MASPHLDPPNGPFTEHPDSHQWPSPANTLVAYRRWYLERYHNMPLRRFGIPRRFPTQSLALDLLLIPAKTADCESAFNLTVIGLPALHITGHSFRRGAAQHADEAGLSRDQIHIQRRRLMIPHNATIAPDTLEQGQRMRSFLHCEIARSCEAAIPAFALFVQR</sequence>
<dbReference type="Proteomes" id="UP000707071">
    <property type="component" value="Unassembled WGS sequence"/>
</dbReference>
<name>A0A9P7QCE7_9HYPO</name>
<keyword evidence="3" id="KW-1185">Reference proteome</keyword>
<reference evidence="2 3" key="1">
    <citation type="journal article" date="2020" name="bioRxiv">
        <title>Whole genome comparisons of ergot fungi reveals the divergence and evolution of species within the genus Claviceps are the result of varying mechanisms driving genome evolution and host range expansion.</title>
        <authorList>
            <person name="Wyka S.A."/>
            <person name="Mondo S.J."/>
            <person name="Liu M."/>
            <person name="Dettman J."/>
            <person name="Nalam V."/>
            <person name="Broders K.D."/>
        </authorList>
    </citation>
    <scope>NUCLEOTIDE SEQUENCE [LARGE SCALE GENOMIC DNA]</scope>
    <source>
        <strain evidence="2 3">Clav52</strain>
    </source>
</reference>
<protein>
    <submittedName>
        <fullName evidence="2">Uncharacterized protein</fullName>
    </submittedName>
</protein>
<evidence type="ECO:0000256" key="1">
    <source>
        <dbReference type="SAM" id="MobiDB-lite"/>
    </source>
</evidence>
<accession>A0A9P7QCE7</accession>
<evidence type="ECO:0000313" key="2">
    <source>
        <dbReference type="EMBL" id="KAG6289402.1"/>
    </source>
</evidence>
<gene>
    <name evidence="2" type="ORF">E4U09_005041</name>
</gene>
<dbReference type="AlphaFoldDB" id="A0A9P7QCE7"/>
<comment type="caution">
    <text evidence="2">The sequence shown here is derived from an EMBL/GenBank/DDBJ whole genome shotgun (WGS) entry which is preliminary data.</text>
</comment>
<feature type="compositionally biased region" description="Pro residues" evidence="1">
    <location>
        <begin position="1"/>
        <end position="11"/>
    </location>
</feature>
<evidence type="ECO:0000313" key="3">
    <source>
        <dbReference type="Proteomes" id="UP000707071"/>
    </source>
</evidence>
<feature type="region of interest" description="Disordered" evidence="1">
    <location>
        <begin position="1"/>
        <end position="21"/>
    </location>
</feature>
<proteinExistence type="predicted"/>
<organism evidence="2 3">
    <name type="scientific">Claviceps aff. purpurea</name>
    <dbReference type="NCBI Taxonomy" id="1967640"/>
    <lineage>
        <taxon>Eukaryota</taxon>
        <taxon>Fungi</taxon>
        <taxon>Dikarya</taxon>
        <taxon>Ascomycota</taxon>
        <taxon>Pezizomycotina</taxon>
        <taxon>Sordariomycetes</taxon>
        <taxon>Hypocreomycetidae</taxon>
        <taxon>Hypocreales</taxon>
        <taxon>Clavicipitaceae</taxon>
        <taxon>Claviceps</taxon>
    </lineage>
</organism>